<keyword evidence="4 11" id="KW-0132">Cell division</keyword>
<dbReference type="EMBL" id="SIJB01000009">
    <property type="protein sequence ID" value="NBI28104.1"/>
    <property type="molecule type" value="Genomic_DNA"/>
</dbReference>
<dbReference type="SUPFAM" id="SSF102829">
    <property type="entry name" value="Cell division protein ZapA-like"/>
    <property type="match status" value="1"/>
</dbReference>
<evidence type="ECO:0000313" key="12">
    <source>
        <dbReference type="Proteomes" id="UP000448943"/>
    </source>
</evidence>
<dbReference type="OrthoDB" id="9808604at2"/>
<comment type="subcellular location">
    <subcellularLocation>
        <location evidence="1">Cytoplasm</location>
    </subcellularLocation>
</comment>
<protein>
    <recommendedName>
        <fullName evidence="2">Cell division protein ZapA</fullName>
    </recommendedName>
    <alternativeName>
        <fullName evidence="9">Z ring-associated protein ZapA</fullName>
    </alternativeName>
</protein>
<keyword evidence="10" id="KW-0175">Coiled coil</keyword>
<evidence type="ECO:0000256" key="8">
    <source>
        <dbReference type="ARBA" id="ARBA00026068"/>
    </source>
</evidence>
<dbReference type="PANTHER" id="PTHR34981:SF1">
    <property type="entry name" value="CELL DIVISION PROTEIN ZAPA"/>
    <property type="match status" value="1"/>
</dbReference>
<dbReference type="RefSeq" id="WP_160644740.1">
    <property type="nucleotide sequence ID" value="NZ_SIJB01000009.1"/>
</dbReference>
<evidence type="ECO:0000256" key="9">
    <source>
        <dbReference type="ARBA" id="ARBA00033158"/>
    </source>
</evidence>
<evidence type="ECO:0000313" key="11">
    <source>
        <dbReference type="EMBL" id="NBI28104.1"/>
    </source>
</evidence>
<keyword evidence="12" id="KW-1185">Reference proteome</keyword>
<keyword evidence="3" id="KW-0963">Cytoplasm</keyword>
<sequence>MPDEEKTRVTVNIYGTQYKMKGSPDMTPEYIKEIASYVDGKMRTIASEQTNLDLNRLSVLSALYISNEYFQIKDIQQENEILNVRKQQLESETELYKKQNQEKIEKEDLLLEEISQLKKYQQKLEEDLKDAWQQKEQAKDKSDQLEEKYSKLQDAFNKLKSEYNEWIELAEKELKI</sequence>
<name>A0A6N9Q1S8_9BACL</name>
<dbReference type="InterPro" id="IPR036192">
    <property type="entry name" value="Cell_div_ZapA-like_sf"/>
</dbReference>
<accession>A0A6N9Q1S8</accession>
<reference evidence="11 12" key="1">
    <citation type="submission" date="2019-01" db="EMBL/GenBank/DDBJ databases">
        <title>Chengkuizengella sp. nov., isolated from deep-sea sediment of East Pacific Ocean.</title>
        <authorList>
            <person name="Yang J."/>
            <person name="Lai Q."/>
            <person name="Shao Z."/>
        </authorList>
    </citation>
    <scope>NUCLEOTIDE SEQUENCE [LARGE SCALE GENOMIC DNA]</scope>
    <source>
        <strain evidence="11 12">YPA3-1-1</strain>
    </source>
</reference>
<dbReference type="GO" id="GO:0043093">
    <property type="term" value="P:FtsZ-dependent cytokinesis"/>
    <property type="evidence" value="ECO:0007669"/>
    <property type="project" value="TreeGrafter"/>
</dbReference>
<comment type="function">
    <text evidence="7">Activator of cell division through the inhibition of FtsZ GTPase activity, therefore promoting FtsZ assembly into bundles of protofilaments necessary for the formation of the division Z ring. It is recruited early at mid-cell but it is not essential for cell division.</text>
</comment>
<feature type="coiled-coil region" evidence="10">
    <location>
        <begin position="72"/>
        <end position="169"/>
    </location>
</feature>
<gene>
    <name evidence="11" type="primary">zapA</name>
    <name evidence="11" type="ORF">ERL59_03920</name>
</gene>
<evidence type="ECO:0000256" key="7">
    <source>
        <dbReference type="ARBA" id="ARBA00024910"/>
    </source>
</evidence>
<dbReference type="Gene3D" id="6.10.250.790">
    <property type="match status" value="1"/>
</dbReference>
<comment type="caution">
    <text evidence="11">The sequence shown here is derived from an EMBL/GenBank/DDBJ whole genome shotgun (WGS) entry which is preliminary data.</text>
</comment>
<dbReference type="InterPro" id="IPR007838">
    <property type="entry name" value="Cell_div_ZapA-like"/>
</dbReference>
<dbReference type="Pfam" id="PF05164">
    <property type="entry name" value="ZapA"/>
    <property type="match status" value="1"/>
</dbReference>
<dbReference type="AlphaFoldDB" id="A0A6N9Q1S8"/>
<evidence type="ECO:0000256" key="4">
    <source>
        <dbReference type="ARBA" id="ARBA00022618"/>
    </source>
</evidence>
<dbReference type="GO" id="GO:0000921">
    <property type="term" value="P:septin ring assembly"/>
    <property type="evidence" value="ECO:0007669"/>
    <property type="project" value="TreeGrafter"/>
</dbReference>
<evidence type="ECO:0000256" key="3">
    <source>
        <dbReference type="ARBA" id="ARBA00022490"/>
    </source>
</evidence>
<dbReference type="GO" id="GO:0030428">
    <property type="term" value="C:cell septum"/>
    <property type="evidence" value="ECO:0007669"/>
    <property type="project" value="TreeGrafter"/>
</dbReference>
<evidence type="ECO:0000256" key="5">
    <source>
        <dbReference type="ARBA" id="ARBA00023210"/>
    </source>
</evidence>
<evidence type="ECO:0000256" key="2">
    <source>
        <dbReference type="ARBA" id="ARBA00015195"/>
    </source>
</evidence>
<dbReference type="PANTHER" id="PTHR34981">
    <property type="entry name" value="CELL DIVISION PROTEIN ZAPA"/>
    <property type="match status" value="1"/>
</dbReference>
<evidence type="ECO:0000256" key="10">
    <source>
        <dbReference type="SAM" id="Coils"/>
    </source>
</evidence>
<dbReference type="GO" id="GO:0000917">
    <property type="term" value="P:division septum assembly"/>
    <property type="evidence" value="ECO:0007669"/>
    <property type="project" value="UniProtKB-KW"/>
</dbReference>
<dbReference type="Proteomes" id="UP000448943">
    <property type="component" value="Unassembled WGS sequence"/>
</dbReference>
<comment type="subunit">
    <text evidence="8">Homodimer. Interacts with FtsZ.</text>
</comment>
<evidence type="ECO:0000256" key="6">
    <source>
        <dbReference type="ARBA" id="ARBA00023306"/>
    </source>
</evidence>
<keyword evidence="6" id="KW-0131">Cell cycle</keyword>
<evidence type="ECO:0000256" key="1">
    <source>
        <dbReference type="ARBA" id="ARBA00004496"/>
    </source>
</evidence>
<organism evidence="11 12">
    <name type="scientific">Chengkuizengella marina</name>
    <dbReference type="NCBI Taxonomy" id="2507566"/>
    <lineage>
        <taxon>Bacteria</taxon>
        <taxon>Bacillati</taxon>
        <taxon>Bacillota</taxon>
        <taxon>Bacilli</taxon>
        <taxon>Bacillales</taxon>
        <taxon>Paenibacillaceae</taxon>
        <taxon>Chengkuizengella</taxon>
    </lineage>
</organism>
<dbReference type="GO" id="GO:0032153">
    <property type="term" value="C:cell division site"/>
    <property type="evidence" value="ECO:0007669"/>
    <property type="project" value="TreeGrafter"/>
</dbReference>
<proteinExistence type="predicted"/>
<keyword evidence="5" id="KW-0717">Septation</keyword>
<dbReference type="InterPro" id="IPR053712">
    <property type="entry name" value="Bac_CellDiv_Activator"/>
</dbReference>
<dbReference type="GO" id="GO:0005829">
    <property type="term" value="C:cytosol"/>
    <property type="evidence" value="ECO:0007669"/>
    <property type="project" value="TreeGrafter"/>
</dbReference>